<feature type="region of interest" description="Disordered" evidence="1">
    <location>
        <begin position="212"/>
        <end position="235"/>
    </location>
</feature>
<reference evidence="3" key="1">
    <citation type="submission" date="2023-03" db="EMBL/GenBank/DDBJ databases">
        <title>Massive genome expansion in bonnet fungi (Mycena s.s.) driven by repeated elements and novel gene families across ecological guilds.</title>
        <authorList>
            <consortium name="Lawrence Berkeley National Laboratory"/>
            <person name="Harder C.B."/>
            <person name="Miyauchi S."/>
            <person name="Viragh M."/>
            <person name="Kuo A."/>
            <person name="Thoen E."/>
            <person name="Andreopoulos B."/>
            <person name="Lu D."/>
            <person name="Skrede I."/>
            <person name="Drula E."/>
            <person name="Henrissat B."/>
            <person name="Morin E."/>
            <person name="Kohler A."/>
            <person name="Barry K."/>
            <person name="LaButti K."/>
            <person name="Morin E."/>
            <person name="Salamov A."/>
            <person name="Lipzen A."/>
            <person name="Mereny Z."/>
            <person name="Hegedus B."/>
            <person name="Baldrian P."/>
            <person name="Stursova M."/>
            <person name="Weitz H."/>
            <person name="Taylor A."/>
            <person name="Grigoriev I.V."/>
            <person name="Nagy L.G."/>
            <person name="Martin F."/>
            <person name="Kauserud H."/>
        </authorList>
    </citation>
    <scope>NUCLEOTIDE SEQUENCE</scope>
    <source>
        <strain evidence="3">CBHHK173m</strain>
    </source>
</reference>
<protein>
    <submittedName>
        <fullName evidence="3">Uncharacterized protein</fullName>
    </submittedName>
</protein>
<feature type="region of interest" description="Disordered" evidence="1">
    <location>
        <begin position="50"/>
        <end position="89"/>
    </location>
</feature>
<keyword evidence="2" id="KW-0472">Membrane</keyword>
<accession>A0AAD6U8G0</accession>
<comment type="caution">
    <text evidence="3">The sequence shown here is derived from an EMBL/GenBank/DDBJ whole genome shotgun (WGS) entry which is preliminary data.</text>
</comment>
<keyword evidence="2" id="KW-1133">Transmembrane helix</keyword>
<evidence type="ECO:0000313" key="4">
    <source>
        <dbReference type="Proteomes" id="UP001222325"/>
    </source>
</evidence>
<name>A0AAD6U8G0_9AGAR</name>
<gene>
    <name evidence="3" type="ORF">B0H15DRAFT_947301</name>
</gene>
<sequence length="492" mass="53395">MGTHTAASSPPSSASTAVSLLPQYSKSVSFSASPPALLRAISPCLASGARTHELPSSAPDDPSAMAAHSHLHATTSRSSARGRDGARLRAQSSCALIQSRPARAESPPHAATLVGALLKTTLVLRTQRTTLTRACRRRLIYVSYLPTYTKHPPSSPPCADLARDSLAPFGVSPPASPAYLTMSCRQTVRPPRTPQTHPFTTRHKILRRRAHRLESLRYPTRSQRRRSEPVKPVASAPALAVAMRRRGRDAQVWRAEAPPPFLGAARSDPQCTLLPDPQPPSHSVPSSSRPPAERTTQRAGLPAPRAEDGNIEDALNRSVTVLFKHLEDMDALPTFYPARNSHLRRPSATQLGSPVKLGSRKSNALHPSVLDATSRSNSSLNAILTTPLIPSPTTTSDSSKPENSKSPVRALDYHIKHPPPPPDHKRANERDWKHRCFPAAAAFVGGGTVAIFAVGTFFISDRNTCDRRNSAGNPFWPLTCIERRGRTEKLRD</sequence>
<proteinExistence type="predicted"/>
<evidence type="ECO:0000256" key="1">
    <source>
        <dbReference type="SAM" id="MobiDB-lite"/>
    </source>
</evidence>
<evidence type="ECO:0000313" key="3">
    <source>
        <dbReference type="EMBL" id="KAJ7093972.1"/>
    </source>
</evidence>
<organism evidence="3 4">
    <name type="scientific">Mycena belliarum</name>
    <dbReference type="NCBI Taxonomy" id="1033014"/>
    <lineage>
        <taxon>Eukaryota</taxon>
        <taxon>Fungi</taxon>
        <taxon>Dikarya</taxon>
        <taxon>Basidiomycota</taxon>
        <taxon>Agaricomycotina</taxon>
        <taxon>Agaricomycetes</taxon>
        <taxon>Agaricomycetidae</taxon>
        <taxon>Agaricales</taxon>
        <taxon>Marasmiineae</taxon>
        <taxon>Mycenaceae</taxon>
        <taxon>Mycena</taxon>
    </lineage>
</organism>
<feature type="region of interest" description="Disordered" evidence="1">
    <location>
        <begin position="259"/>
        <end position="312"/>
    </location>
</feature>
<keyword evidence="2" id="KW-0812">Transmembrane</keyword>
<dbReference type="EMBL" id="JARJCN010000015">
    <property type="protein sequence ID" value="KAJ7093972.1"/>
    <property type="molecule type" value="Genomic_DNA"/>
</dbReference>
<feature type="region of interest" description="Disordered" evidence="1">
    <location>
        <begin position="343"/>
        <end position="362"/>
    </location>
</feature>
<dbReference type="Proteomes" id="UP001222325">
    <property type="component" value="Unassembled WGS sequence"/>
</dbReference>
<feature type="region of interest" description="Disordered" evidence="1">
    <location>
        <begin position="385"/>
        <end position="407"/>
    </location>
</feature>
<feature type="compositionally biased region" description="Low complexity" evidence="1">
    <location>
        <begin position="55"/>
        <end position="68"/>
    </location>
</feature>
<feature type="transmembrane region" description="Helical" evidence="2">
    <location>
        <begin position="437"/>
        <end position="459"/>
    </location>
</feature>
<evidence type="ECO:0000256" key="2">
    <source>
        <dbReference type="SAM" id="Phobius"/>
    </source>
</evidence>
<dbReference type="AlphaFoldDB" id="A0AAD6U8G0"/>
<feature type="compositionally biased region" description="Low complexity" evidence="1">
    <location>
        <begin position="385"/>
        <end position="396"/>
    </location>
</feature>
<keyword evidence="4" id="KW-1185">Reference proteome</keyword>